<dbReference type="SUPFAM" id="SSF51735">
    <property type="entry name" value="NAD(P)-binding Rossmann-fold domains"/>
    <property type="match status" value="1"/>
</dbReference>
<dbReference type="STRING" id="292459.STH1094"/>
<gene>
    <name evidence="3" type="ordered locus">STH1094</name>
</gene>
<evidence type="ECO:0000259" key="2">
    <source>
        <dbReference type="PROSITE" id="PS51202"/>
    </source>
</evidence>
<dbReference type="Proteomes" id="UP000000417">
    <property type="component" value="Chromosome"/>
</dbReference>
<protein>
    <submittedName>
        <fullName evidence="3">Potassium uptake system protein</fullName>
    </submittedName>
</protein>
<dbReference type="InterPro" id="IPR036291">
    <property type="entry name" value="NAD(P)-bd_dom_sf"/>
</dbReference>
<dbReference type="OrthoDB" id="9776294at2"/>
<dbReference type="PANTHER" id="PTHR43833:SF7">
    <property type="entry name" value="KTR SYSTEM POTASSIUM UPTAKE PROTEIN C"/>
    <property type="match status" value="1"/>
</dbReference>
<evidence type="ECO:0000313" key="3">
    <source>
        <dbReference type="EMBL" id="BAD40079.1"/>
    </source>
</evidence>
<dbReference type="KEGG" id="sth:STH1094"/>
<dbReference type="Pfam" id="PF02080">
    <property type="entry name" value="TrkA_C"/>
    <property type="match status" value="1"/>
</dbReference>
<dbReference type="Pfam" id="PF02254">
    <property type="entry name" value="TrkA_N"/>
    <property type="match status" value="1"/>
</dbReference>
<dbReference type="InterPro" id="IPR050721">
    <property type="entry name" value="Trk_Ktr_HKT_K-transport"/>
</dbReference>
<dbReference type="PANTHER" id="PTHR43833">
    <property type="entry name" value="POTASSIUM CHANNEL PROTEIN 2-RELATED-RELATED"/>
    <property type="match status" value="1"/>
</dbReference>
<dbReference type="AlphaFoldDB" id="Q67QG4"/>
<sequence>MAKRYAVIGLGRFGASLAQELTGAGQHVLAVDVDADRVDELAAVLPRVVRADGTDPAVLRALRIHEFDTVVVAIGDNVESSVLTVLNCRDLGVPYLVAQAQDEAHGRILKRLGVDRVVYPQRDMGIRVASNIATGGIIDYVRLSDEYGLAELAPPRSVLGKSLRDLDLPHRFGLNVMAIKRGQRVIVSPRAEERIAEGDIMVVIGSAAGITRLQGE</sequence>
<dbReference type="InterPro" id="IPR036721">
    <property type="entry name" value="RCK_C_sf"/>
</dbReference>
<keyword evidence="4" id="KW-1185">Reference proteome</keyword>
<feature type="domain" description="RCK C-terminal" evidence="2">
    <location>
        <begin position="135"/>
        <end position="216"/>
    </location>
</feature>
<dbReference type="Gene3D" id="3.40.50.720">
    <property type="entry name" value="NAD(P)-binding Rossmann-like Domain"/>
    <property type="match status" value="1"/>
</dbReference>
<dbReference type="Gene3D" id="3.30.70.1450">
    <property type="entry name" value="Regulator of K+ conductance, C-terminal domain"/>
    <property type="match status" value="1"/>
</dbReference>
<feature type="domain" description="RCK N-terminal" evidence="1">
    <location>
        <begin position="2"/>
        <end position="118"/>
    </location>
</feature>
<dbReference type="RefSeq" id="WP_011195226.1">
    <property type="nucleotide sequence ID" value="NC_006177.1"/>
</dbReference>
<dbReference type="SUPFAM" id="SSF116726">
    <property type="entry name" value="TrkA C-terminal domain-like"/>
    <property type="match status" value="1"/>
</dbReference>
<evidence type="ECO:0000259" key="1">
    <source>
        <dbReference type="PROSITE" id="PS51201"/>
    </source>
</evidence>
<evidence type="ECO:0000313" key="4">
    <source>
        <dbReference type="Proteomes" id="UP000000417"/>
    </source>
</evidence>
<dbReference type="GO" id="GO:0006813">
    <property type="term" value="P:potassium ion transport"/>
    <property type="evidence" value="ECO:0007669"/>
    <property type="project" value="InterPro"/>
</dbReference>
<dbReference type="EMBL" id="AP006840">
    <property type="protein sequence ID" value="BAD40079.1"/>
    <property type="molecule type" value="Genomic_DNA"/>
</dbReference>
<dbReference type="eggNOG" id="COG0569">
    <property type="taxonomic scope" value="Bacteria"/>
</dbReference>
<dbReference type="GO" id="GO:0008324">
    <property type="term" value="F:monoatomic cation transmembrane transporter activity"/>
    <property type="evidence" value="ECO:0007669"/>
    <property type="project" value="InterPro"/>
</dbReference>
<dbReference type="InterPro" id="IPR006037">
    <property type="entry name" value="RCK_C"/>
</dbReference>
<reference evidence="3 4" key="1">
    <citation type="journal article" date="2004" name="Nucleic Acids Res.">
        <title>Genome sequence of Symbiobacterium thermophilum, an uncultivable bacterium that depends on microbial commensalism.</title>
        <authorList>
            <person name="Ueda K."/>
            <person name="Yamashita A."/>
            <person name="Ishikawa J."/>
            <person name="Shimada M."/>
            <person name="Watsuji T."/>
            <person name="Morimura K."/>
            <person name="Ikeda H."/>
            <person name="Hattori M."/>
            <person name="Beppu T."/>
        </authorList>
    </citation>
    <scope>NUCLEOTIDE SEQUENCE [LARGE SCALE GENOMIC DNA]</scope>
    <source>
        <strain evidence="4">T / IAM 14863</strain>
    </source>
</reference>
<dbReference type="HOGENOM" id="CLU_046525_3_2_9"/>
<dbReference type="PROSITE" id="PS51201">
    <property type="entry name" value="RCK_N"/>
    <property type="match status" value="1"/>
</dbReference>
<organism evidence="3 4">
    <name type="scientific">Symbiobacterium thermophilum (strain DSM 24528 / JCM 14929 / IAM 14863 / T)</name>
    <dbReference type="NCBI Taxonomy" id="292459"/>
    <lineage>
        <taxon>Bacteria</taxon>
        <taxon>Bacillati</taxon>
        <taxon>Bacillota</taxon>
        <taxon>Clostridia</taxon>
        <taxon>Eubacteriales</taxon>
        <taxon>Symbiobacteriaceae</taxon>
        <taxon>Symbiobacterium</taxon>
    </lineage>
</organism>
<proteinExistence type="predicted"/>
<dbReference type="InterPro" id="IPR003148">
    <property type="entry name" value="RCK_N"/>
</dbReference>
<dbReference type="PROSITE" id="PS51202">
    <property type="entry name" value="RCK_C"/>
    <property type="match status" value="1"/>
</dbReference>
<accession>Q67QG4</accession>
<name>Q67QG4_SYMTH</name>